<keyword evidence="1 2" id="KW-0238">DNA-binding</keyword>
<dbReference type="Pfam" id="PF13191">
    <property type="entry name" value="AAA_16"/>
    <property type="match status" value="1"/>
</dbReference>
<dbReference type="GO" id="GO:0000160">
    <property type="term" value="P:phosphorelay signal transduction system"/>
    <property type="evidence" value="ECO:0007669"/>
    <property type="project" value="InterPro"/>
</dbReference>
<dbReference type="PROSITE" id="PS51755">
    <property type="entry name" value="OMPR_PHOB"/>
    <property type="match status" value="1"/>
</dbReference>
<dbReference type="InterPro" id="IPR041664">
    <property type="entry name" value="AAA_16"/>
</dbReference>
<organism evidence="4 5">
    <name type="scientific">Candidatus Entotheonella gemina</name>
    <dbReference type="NCBI Taxonomy" id="1429439"/>
    <lineage>
        <taxon>Bacteria</taxon>
        <taxon>Pseudomonadati</taxon>
        <taxon>Nitrospinota/Tectimicrobiota group</taxon>
        <taxon>Candidatus Tectimicrobiota</taxon>
        <taxon>Candidatus Entotheonellia</taxon>
        <taxon>Candidatus Entotheonellales</taxon>
        <taxon>Candidatus Entotheonellaceae</taxon>
        <taxon>Candidatus Entotheonella</taxon>
    </lineage>
</organism>
<comment type="caution">
    <text evidence="4">The sequence shown here is derived from an EMBL/GenBank/DDBJ whole genome shotgun (WGS) entry which is preliminary data.</text>
</comment>
<reference evidence="4 5" key="1">
    <citation type="journal article" date="2014" name="Nature">
        <title>An environmental bacterial taxon with a large and distinct metabolic repertoire.</title>
        <authorList>
            <person name="Wilson M.C."/>
            <person name="Mori T."/>
            <person name="Ruckert C."/>
            <person name="Uria A.R."/>
            <person name="Helf M.J."/>
            <person name="Takada K."/>
            <person name="Gernert C."/>
            <person name="Steffens U.A."/>
            <person name="Heycke N."/>
            <person name="Schmitt S."/>
            <person name="Rinke C."/>
            <person name="Helfrich E.J."/>
            <person name="Brachmann A.O."/>
            <person name="Gurgui C."/>
            <person name="Wakimoto T."/>
            <person name="Kracht M."/>
            <person name="Crusemann M."/>
            <person name="Hentschel U."/>
            <person name="Abe I."/>
            <person name="Matsunaga S."/>
            <person name="Kalinowski J."/>
            <person name="Takeyama H."/>
            <person name="Piel J."/>
        </authorList>
    </citation>
    <scope>NUCLEOTIDE SEQUENCE [LARGE SCALE GENOMIC DNA]</scope>
    <source>
        <strain evidence="5">TSY2</strain>
    </source>
</reference>
<dbReference type="InterPro" id="IPR016032">
    <property type="entry name" value="Sig_transdc_resp-reg_C-effctor"/>
</dbReference>
<feature type="domain" description="OmpR/PhoB-type" evidence="3">
    <location>
        <begin position="4"/>
        <end position="102"/>
    </location>
</feature>
<dbReference type="EMBL" id="AZHX01002367">
    <property type="protein sequence ID" value="ETW95013.1"/>
    <property type="molecule type" value="Genomic_DNA"/>
</dbReference>
<proteinExistence type="predicted"/>
<dbReference type="Gene3D" id="1.10.10.10">
    <property type="entry name" value="Winged helix-like DNA-binding domain superfamily/Winged helix DNA-binding domain"/>
    <property type="match status" value="1"/>
</dbReference>
<gene>
    <name evidence="4" type="ORF">ETSY2_48760</name>
</gene>
<evidence type="ECO:0000313" key="4">
    <source>
        <dbReference type="EMBL" id="ETW95013.1"/>
    </source>
</evidence>
<keyword evidence="5" id="KW-1185">Reference proteome</keyword>
<dbReference type="SMART" id="SM00862">
    <property type="entry name" value="Trans_reg_C"/>
    <property type="match status" value="1"/>
</dbReference>
<dbReference type="InterPro" id="IPR001867">
    <property type="entry name" value="OmpR/PhoB-type_DNA-bd"/>
</dbReference>
<dbReference type="HOGENOM" id="CLU_004435_2_1_7"/>
<dbReference type="SUPFAM" id="SSF46894">
    <property type="entry name" value="C-terminal effector domain of the bipartite response regulators"/>
    <property type="match status" value="1"/>
</dbReference>
<sequence length="364" mass="41652">MRDWRLLRFDDFRIDLTDERLWRDDKHVRLTPKTFAMLRCLAERPGQLVTKEELLDAVWPETVVSESVLTNCMRELRRALGDQARAPQFIETVHRRGYRFMAEIVADGSSRTASVPSVERDPMVRRLAAMMSADVQGDSRLLVGREAELDQLRQQWFTAQDSQRQVVFVTGEAGIGKTTLVEAFVHEVMQHQEVVVSRGQCIDHYGVGEAYLPLLEALGLLLRGPQGPDFMPVLKREAPSWLLQLPAFVSEAEFDMLQRRASGATRERMLRELAEAIETLTQEHPLLLILEDLHWSDLSTLAWLSYVAWRRAPARLMILSTYRSVDAMMQQHPVQDMMQELQRHGLCAELALSYLSQAGICVPD</sequence>
<feature type="non-terminal residue" evidence="4">
    <location>
        <position position="364"/>
    </location>
</feature>
<dbReference type="InterPro" id="IPR027417">
    <property type="entry name" value="P-loop_NTPase"/>
</dbReference>
<dbReference type="InterPro" id="IPR036388">
    <property type="entry name" value="WH-like_DNA-bd_sf"/>
</dbReference>
<dbReference type="SUPFAM" id="SSF52540">
    <property type="entry name" value="P-loop containing nucleoside triphosphate hydrolases"/>
    <property type="match status" value="1"/>
</dbReference>
<dbReference type="Pfam" id="PF00486">
    <property type="entry name" value="Trans_reg_C"/>
    <property type="match status" value="1"/>
</dbReference>
<evidence type="ECO:0000256" key="1">
    <source>
        <dbReference type="ARBA" id="ARBA00023125"/>
    </source>
</evidence>
<accession>W4LA86</accession>
<dbReference type="PANTHER" id="PTHR47691">
    <property type="entry name" value="REGULATOR-RELATED"/>
    <property type="match status" value="1"/>
</dbReference>
<dbReference type="GO" id="GO:0003677">
    <property type="term" value="F:DNA binding"/>
    <property type="evidence" value="ECO:0007669"/>
    <property type="project" value="UniProtKB-UniRule"/>
</dbReference>
<name>W4LA86_9BACT</name>
<dbReference type="GO" id="GO:0006355">
    <property type="term" value="P:regulation of DNA-templated transcription"/>
    <property type="evidence" value="ECO:0007669"/>
    <property type="project" value="InterPro"/>
</dbReference>
<dbReference type="PANTHER" id="PTHR47691:SF3">
    <property type="entry name" value="HTH-TYPE TRANSCRIPTIONAL REGULATOR RV0890C-RELATED"/>
    <property type="match status" value="1"/>
</dbReference>
<evidence type="ECO:0000259" key="3">
    <source>
        <dbReference type="PROSITE" id="PS51755"/>
    </source>
</evidence>
<dbReference type="AlphaFoldDB" id="W4LA86"/>
<evidence type="ECO:0000313" key="5">
    <source>
        <dbReference type="Proteomes" id="UP000019140"/>
    </source>
</evidence>
<protein>
    <recommendedName>
        <fullName evidence="3">OmpR/PhoB-type domain-containing protein</fullName>
    </recommendedName>
</protein>
<evidence type="ECO:0000256" key="2">
    <source>
        <dbReference type="PROSITE-ProRule" id="PRU01091"/>
    </source>
</evidence>
<dbReference type="Gene3D" id="3.40.50.300">
    <property type="entry name" value="P-loop containing nucleotide triphosphate hydrolases"/>
    <property type="match status" value="1"/>
</dbReference>
<dbReference type="CDD" id="cd00383">
    <property type="entry name" value="trans_reg_C"/>
    <property type="match status" value="1"/>
</dbReference>
<feature type="DNA-binding region" description="OmpR/PhoB-type" evidence="2">
    <location>
        <begin position="4"/>
        <end position="102"/>
    </location>
</feature>
<dbReference type="Proteomes" id="UP000019140">
    <property type="component" value="Unassembled WGS sequence"/>
</dbReference>